<comment type="caution">
    <text evidence="1">The sequence shown here is derived from an EMBL/GenBank/DDBJ whole genome shotgun (WGS) entry which is preliminary data.</text>
</comment>
<accession>A0ABW5TII9</accession>
<keyword evidence="2" id="KW-1185">Reference proteome</keyword>
<proteinExistence type="predicted"/>
<protein>
    <recommendedName>
        <fullName evidence="3">M protein trans-acting positive regulator</fullName>
    </recommendedName>
</protein>
<reference evidence="2" key="1">
    <citation type="journal article" date="2019" name="Int. J. Syst. Evol. Microbiol.">
        <title>The Global Catalogue of Microorganisms (GCM) 10K type strain sequencing project: providing services to taxonomists for standard genome sequencing and annotation.</title>
        <authorList>
            <consortium name="The Broad Institute Genomics Platform"/>
            <consortium name="The Broad Institute Genome Sequencing Center for Infectious Disease"/>
            <person name="Wu L."/>
            <person name="Ma J."/>
        </authorList>
    </citation>
    <scope>NUCLEOTIDE SEQUENCE [LARGE SCALE GENOMIC DNA]</scope>
    <source>
        <strain evidence="2">TISTR 932</strain>
    </source>
</reference>
<name>A0ABW5TII9_9ENTE</name>
<evidence type="ECO:0000313" key="2">
    <source>
        <dbReference type="Proteomes" id="UP001597427"/>
    </source>
</evidence>
<evidence type="ECO:0008006" key="3">
    <source>
        <dbReference type="Google" id="ProtNLM"/>
    </source>
</evidence>
<gene>
    <name evidence="1" type="ORF">ACFSR0_04325</name>
</gene>
<dbReference type="Proteomes" id="UP001597427">
    <property type="component" value="Unassembled WGS sequence"/>
</dbReference>
<evidence type="ECO:0000313" key="1">
    <source>
        <dbReference type="EMBL" id="MFD2728654.1"/>
    </source>
</evidence>
<dbReference type="RefSeq" id="WP_379980272.1">
    <property type="nucleotide sequence ID" value="NZ_JBHUMO010000028.1"/>
</dbReference>
<sequence length="441" mass="51831">MFYFMEGYLRKKLQVAERLYAYGQEFPREVAMKNLDISNSTLTQYLAEITQLFTENYESGNLYNSHSLEKIAMELISRSKKIEALRLLFLYPGNPASFYKDQLSTSDASFARLVATLKEDLERFQVTIIVKNGYRIQSKNELQLCFLFTYLGLFYFWSREDLQKIVAGYKQDETVQQILAYDFAPFTYANDGFEQLFFQTVCLIHVLRQCQQKELAPEEFAEVPIERIFHQFEETLAFVNDRVQQRLSVTMAACFPDTTPPAGTRDALLRLASCVAFQVTLFPYNVNTLPLRMMFFDHKYRVVYPERLDSLNNFTIRVSECLRIDFTMRNEMVFYYLAADDLLAFHKRKTIHLYVYSSIGVRRTNYFYDQLKPLLGYFKETSTLSIIQEDFSQLPSNAYLVTTDLLADFPKERQFLVSDFVSAEDYLLLLAWLRKNEVIRD</sequence>
<organism evidence="1 2">
    <name type="scientific">Enterococcus camelliae</name>
    <dbReference type="NCBI Taxonomy" id="453959"/>
    <lineage>
        <taxon>Bacteria</taxon>
        <taxon>Bacillati</taxon>
        <taxon>Bacillota</taxon>
        <taxon>Bacilli</taxon>
        <taxon>Lactobacillales</taxon>
        <taxon>Enterococcaceae</taxon>
        <taxon>Enterococcus</taxon>
    </lineage>
</organism>
<dbReference type="EMBL" id="JBHUMO010000028">
    <property type="protein sequence ID" value="MFD2728654.1"/>
    <property type="molecule type" value="Genomic_DNA"/>
</dbReference>